<dbReference type="PANTHER" id="PTHR22617:SF23">
    <property type="entry name" value="CHEMOTAXIS PROTEIN CHEW"/>
    <property type="match status" value="1"/>
</dbReference>
<dbReference type="Proteomes" id="UP000001296">
    <property type="component" value="Chromosome"/>
</dbReference>
<dbReference type="Pfam" id="PF01739">
    <property type="entry name" value="CheR"/>
    <property type="match status" value="1"/>
</dbReference>
<dbReference type="SUPFAM" id="SSF50341">
    <property type="entry name" value="CheW-like"/>
    <property type="match status" value="1"/>
</dbReference>
<dbReference type="PaxDb" id="665571-STHERM_c17220"/>
<feature type="domain" description="CheR-type methyltransferase" evidence="2">
    <location>
        <begin position="255"/>
        <end position="433"/>
    </location>
</feature>
<proteinExistence type="predicted"/>
<dbReference type="eggNOG" id="COG0835">
    <property type="taxonomic scope" value="Bacteria"/>
</dbReference>
<dbReference type="InterPro" id="IPR039315">
    <property type="entry name" value="CheW"/>
</dbReference>
<sequence length="458" mass="52015">MAVKDADLKERDAVEDVWDEEEEVQEIEIPDFRMVTFSLGGRDYGVDIMKVKEIAKFAQYTYVPNTPPYVRGVYNLRGEIISVVDLRRMFNLPFEETPGRPDTGLIVHVGDTLVGVVVDAIDRVVAVPSRRIQPPHPLFGDINVRFISGVVEHEERLYIVLDIERILGREEEEEESVPEESAPPSEIGKEKPPKAPKEKGAAPRRKEEQDIQFIKEGLAALAGFHVTALNEAWLKARWEEWKQERAAQGKELQLQEEEDAQEFLSPFFSPHTGEFWGEKYATRVAEGLPKEVSPPYKVWNVGCGKGYETYSLAALLRNRYPGVLLTIWAQDVDLLSVSMAPNLVVNKEEVPPWLHPFLVEGRNGYTFSKEIKDAIVFEYHDVLNANPFVGIDLIVARDVLSFLEPSAQLRVLEEWEEKLKPKGLVLAGAHEDISVYEGWKRVRDDLPLFQKSAIGTKE</sequence>
<dbReference type="PANTHER" id="PTHR22617">
    <property type="entry name" value="CHEMOTAXIS SENSOR HISTIDINE KINASE-RELATED"/>
    <property type="match status" value="1"/>
</dbReference>
<dbReference type="InterPro" id="IPR029063">
    <property type="entry name" value="SAM-dependent_MTases_sf"/>
</dbReference>
<dbReference type="PROSITE" id="PS50123">
    <property type="entry name" value="CHER"/>
    <property type="match status" value="1"/>
</dbReference>
<dbReference type="CDD" id="cd00732">
    <property type="entry name" value="CheW"/>
    <property type="match status" value="1"/>
</dbReference>
<dbReference type="AlphaFoldDB" id="E0RNZ5"/>
<dbReference type="KEGG" id="sta:STHERM_c17220"/>
<dbReference type="SUPFAM" id="SSF53335">
    <property type="entry name" value="S-adenosyl-L-methionine-dependent methyltransferases"/>
    <property type="match status" value="1"/>
</dbReference>
<organism evidence="4 5">
    <name type="scientific">Winmispira thermophila (strain ATCC 49972 / DSM 6192 / RI 19.B1)</name>
    <name type="common">Spirochaeta thermophila</name>
    <dbReference type="NCBI Taxonomy" id="665571"/>
    <lineage>
        <taxon>Bacteria</taxon>
        <taxon>Pseudomonadati</taxon>
        <taxon>Spirochaetota</taxon>
        <taxon>Spirochaetia</taxon>
        <taxon>Winmispirales</taxon>
        <taxon>Winmispiraceae</taxon>
        <taxon>Winmispira</taxon>
    </lineage>
</organism>
<name>E0RNZ5_WINT6</name>
<dbReference type="Gene3D" id="2.30.30.40">
    <property type="entry name" value="SH3 Domains"/>
    <property type="match status" value="1"/>
</dbReference>
<dbReference type="PROSITE" id="PS50851">
    <property type="entry name" value="CHEW"/>
    <property type="match status" value="1"/>
</dbReference>
<evidence type="ECO:0000256" key="1">
    <source>
        <dbReference type="SAM" id="MobiDB-lite"/>
    </source>
</evidence>
<evidence type="ECO:0000313" key="5">
    <source>
        <dbReference type="Proteomes" id="UP000001296"/>
    </source>
</evidence>
<dbReference type="SMART" id="SM00138">
    <property type="entry name" value="MeTrc"/>
    <property type="match status" value="1"/>
</dbReference>
<dbReference type="EMBL" id="CP001698">
    <property type="protein sequence ID" value="ADN02657.1"/>
    <property type="molecule type" value="Genomic_DNA"/>
</dbReference>
<accession>E0RNZ5</accession>
<dbReference type="PRINTS" id="PR00996">
    <property type="entry name" value="CHERMTFRASE"/>
</dbReference>
<dbReference type="RefSeq" id="WP_013314496.1">
    <property type="nucleotide sequence ID" value="NC_014484.1"/>
</dbReference>
<dbReference type="InterPro" id="IPR036061">
    <property type="entry name" value="CheW-like_dom_sf"/>
</dbReference>
<dbReference type="InterPro" id="IPR022642">
    <property type="entry name" value="CheR_C"/>
</dbReference>
<dbReference type="Gene3D" id="2.40.50.180">
    <property type="entry name" value="CheA-289, Domain 4"/>
    <property type="match status" value="1"/>
</dbReference>
<dbReference type="InterPro" id="IPR002545">
    <property type="entry name" value="CheW-lke_dom"/>
</dbReference>
<dbReference type="SMART" id="SM00260">
    <property type="entry name" value="CheW"/>
    <property type="match status" value="1"/>
</dbReference>
<reference evidence="4 5" key="2">
    <citation type="journal article" date="2010" name="J. Bacteriol.">
        <title>Genome sequence of the polysaccharide-degrading, thermophilic anaerobe Spirochaeta thermophila DSM 6192.</title>
        <authorList>
            <person name="Angelov A."/>
            <person name="Liebl S."/>
            <person name="Ballschmiter M."/>
            <person name="Bomeke M."/>
            <person name="Lehmann R."/>
            <person name="Liesegang H."/>
            <person name="Daniel R."/>
            <person name="Liebl W."/>
        </authorList>
    </citation>
    <scope>NUCLEOTIDE SEQUENCE [LARGE SCALE GENOMIC DNA]</scope>
    <source>
        <strain evidence="5">ATCC 49972 / DSM 6192 / RI 19.B1</strain>
    </source>
</reference>
<feature type="domain" description="CheW-like" evidence="3">
    <location>
        <begin position="31"/>
        <end position="172"/>
    </location>
</feature>
<reference key="1">
    <citation type="submission" date="2009-08" db="EMBL/GenBank/DDBJ databases">
        <title>The genome sequence of Spirochaeta thermophila DSM6192.</title>
        <authorList>
            <person name="Angelov A."/>
            <person name="Mientus M."/>
            <person name="Wittenberg S."/>
            <person name="Lehmann R."/>
            <person name="Liesegang H."/>
            <person name="Daniel R."/>
            <person name="Liebl W."/>
        </authorList>
    </citation>
    <scope>NUCLEOTIDE SEQUENCE</scope>
    <source>
        <strain>DSM 6192</strain>
    </source>
</reference>
<evidence type="ECO:0000259" key="2">
    <source>
        <dbReference type="PROSITE" id="PS50123"/>
    </source>
</evidence>
<dbReference type="GO" id="GO:0007165">
    <property type="term" value="P:signal transduction"/>
    <property type="evidence" value="ECO:0007669"/>
    <property type="project" value="InterPro"/>
</dbReference>
<dbReference type="GO" id="GO:0005829">
    <property type="term" value="C:cytosol"/>
    <property type="evidence" value="ECO:0007669"/>
    <property type="project" value="TreeGrafter"/>
</dbReference>
<feature type="compositionally biased region" description="Basic and acidic residues" evidence="1">
    <location>
        <begin position="187"/>
        <end position="207"/>
    </location>
</feature>
<dbReference type="GO" id="GO:0006935">
    <property type="term" value="P:chemotaxis"/>
    <property type="evidence" value="ECO:0007669"/>
    <property type="project" value="InterPro"/>
</dbReference>
<dbReference type="GO" id="GO:0008757">
    <property type="term" value="F:S-adenosylmethionine-dependent methyltransferase activity"/>
    <property type="evidence" value="ECO:0007669"/>
    <property type="project" value="InterPro"/>
</dbReference>
<dbReference type="Gene3D" id="3.40.50.150">
    <property type="entry name" value="Vaccinia Virus protein VP39"/>
    <property type="match status" value="1"/>
</dbReference>
<dbReference type="HOGENOM" id="CLU_597086_0_0_12"/>
<dbReference type="InterPro" id="IPR000780">
    <property type="entry name" value="CheR_MeTrfase"/>
</dbReference>
<evidence type="ECO:0000259" key="3">
    <source>
        <dbReference type="PROSITE" id="PS50851"/>
    </source>
</evidence>
<evidence type="ECO:0000313" key="4">
    <source>
        <dbReference type="EMBL" id="ADN02657.1"/>
    </source>
</evidence>
<gene>
    <name evidence="4" type="primary">cheW</name>
    <name evidence="4" type="ordered locus">STHERM_c17220</name>
</gene>
<dbReference type="eggNOG" id="COG1352">
    <property type="taxonomic scope" value="Bacteria"/>
</dbReference>
<protein>
    <submittedName>
        <fullName evidence="4">Chemotaxis protein CheW</fullName>
    </submittedName>
</protein>
<dbReference type="Pfam" id="PF01584">
    <property type="entry name" value="CheW"/>
    <property type="match status" value="1"/>
</dbReference>
<feature type="region of interest" description="Disordered" evidence="1">
    <location>
        <begin position="170"/>
        <end position="207"/>
    </location>
</feature>